<comment type="caution">
    <text evidence="9">The sequence shown here is derived from an EMBL/GenBank/DDBJ whole genome shotgun (WGS) entry which is preliminary data.</text>
</comment>
<dbReference type="PRINTS" id="PR01837">
    <property type="entry name" value="MGTCSAPBPROT"/>
</dbReference>
<keyword evidence="4 7" id="KW-0812">Transmembrane</keyword>
<evidence type="ECO:0000256" key="2">
    <source>
        <dbReference type="ARBA" id="ARBA00009298"/>
    </source>
</evidence>
<keyword evidence="7" id="KW-0997">Cell inner membrane</keyword>
<feature type="transmembrane region" description="Helical" evidence="7">
    <location>
        <begin position="133"/>
        <end position="151"/>
    </location>
</feature>
<feature type="transmembrane region" description="Helical" evidence="7">
    <location>
        <begin position="110"/>
        <end position="127"/>
    </location>
</feature>
<reference evidence="9" key="1">
    <citation type="submission" date="2022-04" db="EMBL/GenBank/DDBJ databases">
        <title>Lysobacter sp. CAU 1642 isolated from sea sand.</title>
        <authorList>
            <person name="Kim W."/>
        </authorList>
    </citation>
    <scope>NUCLEOTIDE SEQUENCE</scope>
    <source>
        <strain evidence="9">CAU 1642</strain>
    </source>
</reference>
<feature type="transmembrane region" description="Helical" evidence="7">
    <location>
        <begin position="12"/>
        <end position="29"/>
    </location>
</feature>
<evidence type="ECO:0000256" key="3">
    <source>
        <dbReference type="ARBA" id="ARBA00022475"/>
    </source>
</evidence>
<comment type="similarity">
    <text evidence="2 7">Belongs to the MgtC/SapB family.</text>
</comment>
<evidence type="ECO:0000259" key="8">
    <source>
        <dbReference type="Pfam" id="PF02308"/>
    </source>
</evidence>
<evidence type="ECO:0000256" key="6">
    <source>
        <dbReference type="ARBA" id="ARBA00023136"/>
    </source>
</evidence>
<feature type="transmembrane region" description="Helical" evidence="7">
    <location>
        <begin position="41"/>
        <end position="63"/>
    </location>
</feature>
<protein>
    <recommendedName>
        <fullName evidence="7">Protein MgtC</fullName>
    </recommendedName>
</protein>
<keyword evidence="10" id="KW-1185">Reference proteome</keyword>
<keyword evidence="5 7" id="KW-1133">Transmembrane helix</keyword>
<evidence type="ECO:0000313" key="9">
    <source>
        <dbReference type="EMBL" id="MCK7595239.1"/>
    </source>
</evidence>
<dbReference type="EMBL" id="JALNMH010000015">
    <property type="protein sequence ID" value="MCK7595239.1"/>
    <property type="molecule type" value="Genomic_DNA"/>
</dbReference>
<gene>
    <name evidence="9" type="ORF">M0G41_16385</name>
</gene>
<dbReference type="Proteomes" id="UP001431449">
    <property type="component" value="Unassembled WGS sequence"/>
</dbReference>
<dbReference type="PANTHER" id="PTHR33778:SF1">
    <property type="entry name" value="MAGNESIUM TRANSPORTER YHID-RELATED"/>
    <property type="match status" value="1"/>
</dbReference>
<feature type="domain" description="MgtC/SapB/SrpB/YhiD N-terminal" evidence="8">
    <location>
        <begin position="18"/>
        <end position="156"/>
    </location>
</feature>
<evidence type="ECO:0000256" key="1">
    <source>
        <dbReference type="ARBA" id="ARBA00004651"/>
    </source>
</evidence>
<evidence type="ECO:0000256" key="5">
    <source>
        <dbReference type="ARBA" id="ARBA00022989"/>
    </source>
</evidence>
<feature type="transmembrane region" description="Helical" evidence="7">
    <location>
        <begin position="83"/>
        <end position="103"/>
    </location>
</feature>
<organism evidence="9 10">
    <name type="scientific">Pseudomarimonas salicorniae</name>
    <dbReference type="NCBI Taxonomy" id="2933270"/>
    <lineage>
        <taxon>Bacteria</taxon>
        <taxon>Pseudomonadati</taxon>
        <taxon>Pseudomonadota</taxon>
        <taxon>Gammaproteobacteria</taxon>
        <taxon>Lysobacterales</taxon>
        <taxon>Lysobacteraceae</taxon>
        <taxon>Pseudomarimonas</taxon>
    </lineage>
</organism>
<keyword evidence="3" id="KW-1003">Cell membrane</keyword>
<evidence type="ECO:0000256" key="7">
    <source>
        <dbReference type="RuleBase" id="RU365041"/>
    </source>
</evidence>
<dbReference type="Pfam" id="PF02308">
    <property type="entry name" value="MgtC"/>
    <property type="match status" value="1"/>
</dbReference>
<accession>A0ABT0GL32</accession>
<sequence length="173" mass="18038">MEFLLTNGEIRAVATVGYAMLLGGVIGLEREVKSRPAGFRTHMLVAGAAAFLVSSVQLMVSNAAESAVDVPQGSREIMSLDPLRLVEAVVAGVSFIGAGCIFASRERDTVHGVTTAASLLMVASIGLCTGLGYPALASSITLMTLVVLLVLKQVEKRMPRRDAPPPGGEEGRS</sequence>
<proteinExistence type="inferred from homology"/>
<evidence type="ECO:0000256" key="4">
    <source>
        <dbReference type="ARBA" id="ARBA00022692"/>
    </source>
</evidence>
<name>A0ABT0GL32_9GAMM</name>
<evidence type="ECO:0000313" key="10">
    <source>
        <dbReference type="Proteomes" id="UP001431449"/>
    </source>
</evidence>
<dbReference type="InterPro" id="IPR003416">
    <property type="entry name" value="MgtC/SapB/SrpB/YhiD_fam"/>
</dbReference>
<comment type="subcellular location">
    <subcellularLocation>
        <location evidence="7">Cell inner membrane</location>
        <topology evidence="7">Multi-pass membrane protein</topology>
    </subcellularLocation>
    <subcellularLocation>
        <location evidence="1">Cell membrane</location>
        <topology evidence="1">Multi-pass membrane protein</topology>
    </subcellularLocation>
</comment>
<dbReference type="PANTHER" id="PTHR33778">
    <property type="entry name" value="PROTEIN MGTC"/>
    <property type="match status" value="1"/>
</dbReference>
<keyword evidence="6 7" id="KW-0472">Membrane</keyword>
<dbReference type="InterPro" id="IPR049177">
    <property type="entry name" value="MgtC_SapB_SrpB_YhiD_N"/>
</dbReference>
<dbReference type="RefSeq" id="WP_248211047.1">
    <property type="nucleotide sequence ID" value="NZ_JALNMH010000015.1"/>
</dbReference>